<keyword evidence="2" id="KW-0732">Signal</keyword>
<keyword evidence="3" id="KW-0378">Hydrolase</keyword>
<organism evidence="7 8">
    <name type="scientific">Rhamnusium bicolor</name>
    <dbReference type="NCBI Taxonomy" id="1586634"/>
    <lineage>
        <taxon>Eukaryota</taxon>
        <taxon>Metazoa</taxon>
        <taxon>Ecdysozoa</taxon>
        <taxon>Arthropoda</taxon>
        <taxon>Hexapoda</taxon>
        <taxon>Insecta</taxon>
        <taxon>Pterygota</taxon>
        <taxon>Neoptera</taxon>
        <taxon>Endopterygota</taxon>
        <taxon>Coleoptera</taxon>
        <taxon>Polyphaga</taxon>
        <taxon>Cucujiformia</taxon>
        <taxon>Chrysomeloidea</taxon>
        <taxon>Cerambycidae</taxon>
        <taxon>Lepturinae</taxon>
        <taxon>Rhagiini</taxon>
        <taxon>Rhamnusium</taxon>
    </lineage>
</organism>
<feature type="domain" description="Clip" evidence="6">
    <location>
        <begin position="1"/>
        <end position="46"/>
    </location>
</feature>
<evidence type="ECO:0000256" key="2">
    <source>
        <dbReference type="ARBA" id="ARBA00022729"/>
    </source>
</evidence>
<dbReference type="GO" id="GO:0006508">
    <property type="term" value="P:proteolysis"/>
    <property type="evidence" value="ECO:0007669"/>
    <property type="project" value="UniProtKB-KW"/>
</dbReference>
<protein>
    <recommendedName>
        <fullName evidence="6">Clip domain-containing protein</fullName>
    </recommendedName>
</protein>
<comment type="caution">
    <text evidence="7">The sequence shown here is derived from an EMBL/GenBank/DDBJ whole genome shotgun (WGS) entry which is preliminary data.</text>
</comment>
<evidence type="ECO:0000256" key="4">
    <source>
        <dbReference type="ARBA" id="ARBA00022825"/>
    </source>
</evidence>
<proteinExistence type="predicted"/>
<evidence type="ECO:0000259" key="6">
    <source>
        <dbReference type="PROSITE" id="PS51888"/>
    </source>
</evidence>
<dbReference type="SMART" id="SM00680">
    <property type="entry name" value="CLIP"/>
    <property type="match status" value="1"/>
</dbReference>
<dbReference type="Proteomes" id="UP001162156">
    <property type="component" value="Unassembled WGS sequence"/>
</dbReference>
<keyword evidence="5" id="KW-1015">Disulfide bond</keyword>
<reference evidence="7" key="1">
    <citation type="journal article" date="2023" name="Insect Mol. Biol.">
        <title>Genome sequencing provides insights into the evolution of gene families encoding plant cell wall-degrading enzymes in longhorned beetles.</title>
        <authorList>
            <person name="Shin N.R."/>
            <person name="Okamura Y."/>
            <person name="Kirsch R."/>
            <person name="Pauchet Y."/>
        </authorList>
    </citation>
    <scope>NUCLEOTIDE SEQUENCE</scope>
    <source>
        <strain evidence="7">RBIC_L_NR</strain>
    </source>
</reference>
<evidence type="ECO:0000256" key="3">
    <source>
        <dbReference type="ARBA" id="ARBA00022801"/>
    </source>
</evidence>
<dbReference type="GO" id="GO:0008236">
    <property type="term" value="F:serine-type peptidase activity"/>
    <property type="evidence" value="ECO:0007669"/>
    <property type="project" value="UniProtKB-KW"/>
</dbReference>
<evidence type="ECO:0000313" key="8">
    <source>
        <dbReference type="Proteomes" id="UP001162156"/>
    </source>
</evidence>
<gene>
    <name evidence="7" type="ORF">NQ314_019020</name>
</gene>
<keyword evidence="8" id="KW-1185">Reference proteome</keyword>
<evidence type="ECO:0000256" key="5">
    <source>
        <dbReference type="ARBA" id="ARBA00023157"/>
    </source>
</evidence>
<dbReference type="Gene3D" id="3.30.1640.30">
    <property type="match status" value="1"/>
</dbReference>
<dbReference type="EMBL" id="JANEYF010005380">
    <property type="protein sequence ID" value="KAJ8928431.1"/>
    <property type="molecule type" value="Genomic_DNA"/>
</dbReference>
<evidence type="ECO:0000313" key="7">
    <source>
        <dbReference type="EMBL" id="KAJ8928431.1"/>
    </source>
</evidence>
<dbReference type="InterPro" id="IPR022700">
    <property type="entry name" value="CLIP"/>
</dbReference>
<evidence type="ECO:0000256" key="1">
    <source>
        <dbReference type="ARBA" id="ARBA00022670"/>
    </source>
</evidence>
<sequence length="67" mass="7499">MRECKVISLCPSLFAILQHRPIKSQDADHLRRSQCGFEGTLPKVCCPLSQQPTTPTTTNFEGKVKLL</sequence>
<keyword evidence="4" id="KW-0720">Serine protease</keyword>
<name>A0AAV8WQJ8_9CUCU</name>
<dbReference type="InterPro" id="IPR038565">
    <property type="entry name" value="CLIP_sf"/>
</dbReference>
<accession>A0AAV8WQJ8</accession>
<dbReference type="Pfam" id="PF12032">
    <property type="entry name" value="CLIP"/>
    <property type="match status" value="1"/>
</dbReference>
<keyword evidence="1" id="KW-0645">Protease</keyword>
<dbReference type="PROSITE" id="PS51888">
    <property type="entry name" value="CLIP"/>
    <property type="match status" value="1"/>
</dbReference>
<dbReference type="AlphaFoldDB" id="A0AAV8WQJ8"/>